<proteinExistence type="predicted"/>
<dbReference type="Proteomes" id="UP001163603">
    <property type="component" value="Chromosome 12"/>
</dbReference>
<comment type="caution">
    <text evidence="1">The sequence shown here is derived from an EMBL/GenBank/DDBJ whole genome shotgun (WGS) entry which is preliminary data.</text>
</comment>
<name>A0ACC0XH97_9ROSI</name>
<reference evidence="2" key="1">
    <citation type="journal article" date="2023" name="G3 (Bethesda)">
        <title>Genome assembly and association tests identify interacting loci associated with vigor, precocity, and sex in interspecific pistachio rootstocks.</title>
        <authorList>
            <person name="Palmer W."/>
            <person name="Jacygrad E."/>
            <person name="Sagayaradj S."/>
            <person name="Cavanaugh K."/>
            <person name="Han R."/>
            <person name="Bertier L."/>
            <person name="Beede B."/>
            <person name="Kafkas S."/>
            <person name="Golino D."/>
            <person name="Preece J."/>
            <person name="Michelmore R."/>
        </authorList>
    </citation>
    <scope>NUCLEOTIDE SEQUENCE [LARGE SCALE GENOMIC DNA]</scope>
</reference>
<accession>A0ACC0XH97</accession>
<dbReference type="EMBL" id="CM047747">
    <property type="protein sequence ID" value="KAJ0017720.1"/>
    <property type="molecule type" value="Genomic_DNA"/>
</dbReference>
<evidence type="ECO:0000313" key="2">
    <source>
        <dbReference type="Proteomes" id="UP001163603"/>
    </source>
</evidence>
<evidence type="ECO:0000313" key="1">
    <source>
        <dbReference type="EMBL" id="KAJ0017720.1"/>
    </source>
</evidence>
<organism evidence="1 2">
    <name type="scientific">Pistacia integerrima</name>
    <dbReference type="NCBI Taxonomy" id="434235"/>
    <lineage>
        <taxon>Eukaryota</taxon>
        <taxon>Viridiplantae</taxon>
        <taxon>Streptophyta</taxon>
        <taxon>Embryophyta</taxon>
        <taxon>Tracheophyta</taxon>
        <taxon>Spermatophyta</taxon>
        <taxon>Magnoliopsida</taxon>
        <taxon>eudicotyledons</taxon>
        <taxon>Gunneridae</taxon>
        <taxon>Pentapetalae</taxon>
        <taxon>rosids</taxon>
        <taxon>malvids</taxon>
        <taxon>Sapindales</taxon>
        <taxon>Anacardiaceae</taxon>
        <taxon>Pistacia</taxon>
    </lineage>
</organism>
<sequence>MQFSIEKKYQDEVWCDVIPMDACHLLLGRSWQFDWRTKHDGFKNTYTFKKVGITITLGPLDVKQDNKGNMNHPLPKSDIMDAIEESQEVFALVILEENDEVVTIPPQVQPLLDVFGDVVQEEMPLRLLPIRDIQHRIDFVSEAIIPNKAAYQMSPKEHEELQRGVRELLEKGAIRESMSLWQMCIDNRAVSKITVKYQFPIHRLDDLFDQLHGATIFSKIDLRSGYHQIRV</sequence>
<keyword evidence="2" id="KW-1185">Reference proteome</keyword>
<protein>
    <submittedName>
        <fullName evidence="1">Uncharacterized protein</fullName>
    </submittedName>
</protein>
<gene>
    <name evidence="1" type="ORF">Pint_11317</name>
</gene>